<protein>
    <recommendedName>
        <fullName evidence="4">CCHC-type domain-containing protein</fullName>
    </recommendedName>
</protein>
<dbReference type="Proteomes" id="UP000078512">
    <property type="component" value="Unassembled WGS sequence"/>
</dbReference>
<feature type="region of interest" description="Disordered" evidence="1">
    <location>
        <begin position="45"/>
        <end position="105"/>
    </location>
</feature>
<evidence type="ECO:0008006" key="4">
    <source>
        <dbReference type="Google" id="ProtNLM"/>
    </source>
</evidence>
<dbReference type="Gene3D" id="4.10.60.10">
    <property type="entry name" value="Zinc finger, CCHC-type"/>
    <property type="match status" value="1"/>
</dbReference>
<dbReference type="InterPro" id="IPR036875">
    <property type="entry name" value="Znf_CCHC_sf"/>
</dbReference>
<feature type="region of interest" description="Disordered" evidence="1">
    <location>
        <begin position="132"/>
        <end position="172"/>
    </location>
</feature>
<sequence>MISQYRLGLKESVQDVMANYPEPTTFAEFSQLAIDVDNRQYGYTLTRSGNKSSSAPSRSTTAHTSSTTHTLPAPATVSTPTTSAPATTSMDMDLSHVRHGPLSPSERLRRQKEGLCTYCGSADHWLDDCPKKPAKPSFKNAPKATASISALQPTQTSDQTDTISFQLGKDSA</sequence>
<dbReference type="AlphaFoldDB" id="A0A197JAV3"/>
<evidence type="ECO:0000256" key="1">
    <source>
        <dbReference type="SAM" id="MobiDB-lite"/>
    </source>
</evidence>
<evidence type="ECO:0000313" key="3">
    <source>
        <dbReference type="Proteomes" id="UP000078512"/>
    </source>
</evidence>
<feature type="compositionally biased region" description="Polar residues" evidence="1">
    <location>
        <begin position="146"/>
        <end position="165"/>
    </location>
</feature>
<dbReference type="EMBL" id="KV442193">
    <property type="protein sequence ID" value="OAQ22242.1"/>
    <property type="molecule type" value="Genomic_DNA"/>
</dbReference>
<accession>A0A197JAV3</accession>
<organism evidence="2 3">
    <name type="scientific">Linnemannia elongata AG-77</name>
    <dbReference type="NCBI Taxonomy" id="1314771"/>
    <lineage>
        <taxon>Eukaryota</taxon>
        <taxon>Fungi</taxon>
        <taxon>Fungi incertae sedis</taxon>
        <taxon>Mucoromycota</taxon>
        <taxon>Mortierellomycotina</taxon>
        <taxon>Mortierellomycetes</taxon>
        <taxon>Mortierellales</taxon>
        <taxon>Mortierellaceae</taxon>
        <taxon>Linnemannia</taxon>
    </lineage>
</organism>
<name>A0A197JAV3_9FUNG</name>
<proteinExistence type="predicted"/>
<feature type="compositionally biased region" description="Low complexity" evidence="1">
    <location>
        <begin position="52"/>
        <end position="89"/>
    </location>
</feature>
<reference evidence="2 3" key="1">
    <citation type="submission" date="2016-05" db="EMBL/GenBank/DDBJ databases">
        <title>Genome sequencing reveals origins of a unique bacterial endosymbiosis in the earliest lineages of terrestrial Fungi.</title>
        <authorList>
            <consortium name="DOE Joint Genome Institute"/>
            <person name="Uehling J."/>
            <person name="Gryganskyi A."/>
            <person name="Hameed K."/>
            <person name="Tschaplinski T."/>
            <person name="Misztal P."/>
            <person name="Wu S."/>
            <person name="Desiro A."/>
            <person name="Vande Pol N."/>
            <person name="Du Z.-Y."/>
            <person name="Zienkiewicz A."/>
            <person name="Zienkiewicz K."/>
            <person name="Morin E."/>
            <person name="Tisserant E."/>
            <person name="Splivallo R."/>
            <person name="Hainaut M."/>
            <person name="Henrissat B."/>
            <person name="Ohm R."/>
            <person name="Kuo A."/>
            <person name="Yan J."/>
            <person name="Lipzen A."/>
            <person name="Nolan M."/>
            <person name="Labutti K."/>
            <person name="Barry K."/>
            <person name="Goldstein A."/>
            <person name="Labbe J."/>
            <person name="Schadt C."/>
            <person name="Tuskan G."/>
            <person name="Grigoriev I."/>
            <person name="Martin F."/>
            <person name="Vilgalys R."/>
            <person name="Bonito G."/>
        </authorList>
    </citation>
    <scope>NUCLEOTIDE SEQUENCE [LARGE SCALE GENOMIC DNA]</scope>
    <source>
        <strain evidence="2 3">AG-77</strain>
    </source>
</reference>
<dbReference type="GO" id="GO:0008270">
    <property type="term" value="F:zinc ion binding"/>
    <property type="evidence" value="ECO:0007669"/>
    <property type="project" value="InterPro"/>
</dbReference>
<gene>
    <name evidence="2" type="ORF">K457DRAFT_131418</name>
</gene>
<evidence type="ECO:0000313" key="2">
    <source>
        <dbReference type="EMBL" id="OAQ22242.1"/>
    </source>
</evidence>
<keyword evidence="3" id="KW-1185">Reference proteome</keyword>
<dbReference type="SUPFAM" id="SSF57756">
    <property type="entry name" value="Retrovirus zinc finger-like domains"/>
    <property type="match status" value="1"/>
</dbReference>
<dbReference type="GO" id="GO:0003676">
    <property type="term" value="F:nucleic acid binding"/>
    <property type="evidence" value="ECO:0007669"/>
    <property type="project" value="InterPro"/>
</dbReference>
<dbReference type="OrthoDB" id="2443948at2759"/>